<dbReference type="AlphaFoldDB" id="A0A9W6CAQ4"/>
<sequence>MTVKEMNRYMRLVNRLMWIMDHSGVSWQPEYAKEAEQIRKELKELRPIIEEARRAKGGDRKCTEESCGNTGS</sequence>
<proteinExistence type="predicted"/>
<protein>
    <submittedName>
        <fullName evidence="1">Uncharacterized protein</fullName>
    </submittedName>
</protein>
<dbReference type="RefSeq" id="WP_281844421.1">
    <property type="nucleotide sequence ID" value="NZ_BSCH01000003.1"/>
</dbReference>
<name>A0A9W6CAQ4_9FIRM</name>
<dbReference type="Proteomes" id="UP001145094">
    <property type="component" value="Unassembled WGS sequence"/>
</dbReference>
<accession>A0A9W6CAQ4</accession>
<evidence type="ECO:0000313" key="1">
    <source>
        <dbReference type="EMBL" id="GLG89130.1"/>
    </source>
</evidence>
<reference evidence="1" key="2">
    <citation type="submission" date="2022-11" db="EMBL/GenBank/DDBJ databases">
        <title>Draft genome sequence of Sellimonas catena strain 18CBH55.</title>
        <authorList>
            <person name="Atsushi H."/>
            <person name="Moriya O."/>
            <person name="Mitsuo S."/>
        </authorList>
    </citation>
    <scope>NUCLEOTIDE SEQUENCE</scope>
    <source>
        <strain evidence="1">18CBH55</strain>
    </source>
</reference>
<organism evidence="1 2">
    <name type="scientific">Sellimonas catena</name>
    <dbReference type="NCBI Taxonomy" id="2994035"/>
    <lineage>
        <taxon>Bacteria</taxon>
        <taxon>Bacillati</taxon>
        <taxon>Bacillota</taxon>
        <taxon>Clostridia</taxon>
        <taxon>Lachnospirales</taxon>
        <taxon>Lachnospiraceae</taxon>
        <taxon>Sellimonas</taxon>
    </lineage>
</organism>
<comment type="caution">
    <text evidence="1">The sequence shown here is derived from an EMBL/GenBank/DDBJ whole genome shotgun (WGS) entry which is preliminary data.</text>
</comment>
<gene>
    <name evidence="1" type="ORF">Selli2_05570</name>
</gene>
<evidence type="ECO:0000313" key="2">
    <source>
        <dbReference type="Proteomes" id="UP001145094"/>
    </source>
</evidence>
<reference evidence="1" key="3">
    <citation type="journal article" date="2023" name="Int. J. Syst. Evol. Microbiol.">
        <title>Sellimonas catena sp. nov., isolated from human faeces.</title>
        <authorList>
            <person name="Hisatomi A."/>
            <person name="Ohkuma M."/>
            <person name="Sakamoto M."/>
        </authorList>
    </citation>
    <scope>NUCLEOTIDE SEQUENCE</scope>
    <source>
        <strain evidence="1">18CBH55</strain>
    </source>
</reference>
<reference evidence="1" key="1">
    <citation type="submission" date="2022-11" db="EMBL/GenBank/DDBJ databases">
        <title>Draft genome sequence of Sellimonas catena strain 18CBH55.</title>
        <authorList>
            <person name="Hisatomi A."/>
            <person name="Ohkuma M."/>
            <person name="Sakamoto M."/>
        </authorList>
    </citation>
    <scope>NUCLEOTIDE SEQUENCE</scope>
    <source>
        <strain evidence="1">18CBH55</strain>
    </source>
</reference>
<dbReference type="EMBL" id="BSCH01000003">
    <property type="protein sequence ID" value="GLG89130.1"/>
    <property type="molecule type" value="Genomic_DNA"/>
</dbReference>